<feature type="region of interest" description="Disordered" evidence="1">
    <location>
        <begin position="499"/>
        <end position="534"/>
    </location>
</feature>
<dbReference type="VEuPathDB" id="PlasmoDB:PocGH01_05021000"/>
<feature type="region of interest" description="Disordered" evidence="1">
    <location>
        <begin position="1030"/>
        <end position="1052"/>
    </location>
</feature>
<dbReference type="Proteomes" id="UP000243200">
    <property type="component" value="Chromosome 5"/>
</dbReference>
<organism evidence="2 3">
    <name type="scientific">Plasmodium ovale</name>
    <name type="common">malaria parasite P. ovale</name>
    <dbReference type="NCBI Taxonomy" id="36330"/>
    <lineage>
        <taxon>Eukaryota</taxon>
        <taxon>Sar</taxon>
        <taxon>Alveolata</taxon>
        <taxon>Apicomplexa</taxon>
        <taxon>Aconoidasida</taxon>
        <taxon>Haemosporida</taxon>
        <taxon>Plasmodiidae</taxon>
        <taxon>Plasmodium</taxon>
        <taxon>Plasmodium (Plasmodium)</taxon>
    </lineage>
</organism>
<accession>A0A1C3KP99</accession>
<dbReference type="VEuPathDB" id="PlasmoDB:POWCR01_050016200"/>
<dbReference type="SUPFAM" id="SSF48452">
    <property type="entry name" value="TPR-like"/>
    <property type="match status" value="1"/>
</dbReference>
<dbReference type="Gene3D" id="1.25.40.10">
    <property type="entry name" value="Tetratricopeptide repeat domain"/>
    <property type="match status" value="1"/>
</dbReference>
<dbReference type="OrthoDB" id="377693at2759"/>
<evidence type="ECO:0000313" key="3">
    <source>
        <dbReference type="Proteomes" id="UP000243200"/>
    </source>
</evidence>
<dbReference type="EMBL" id="LT594509">
    <property type="protein sequence ID" value="SBT75870.1"/>
    <property type="molecule type" value="Genomic_DNA"/>
</dbReference>
<feature type="compositionally biased region" description="Basic and acidic residues" evidence="1">
    <location>
        <begin position="139"/>
        <end position="156"/>
    </location>
</feature>
<feature type="compositionally biased region" description="Basic and acidic residues" evidence="1">
    <location>
        <begin position="1038"/>
        <end position="1049"/>
    </location>
</feature>
<reference evidence="2 3" key="1">
    <citation type="submission" date="2016-06" db="EMBL/GenBank/DDBJ databases">
        <authorList>
            <consortium name="Pathogen Informatics"/>
        </authorList>
    </citation>
    <scope>NUCLEOTIDE SEQUENCE [LARGE SCALE GENOMIC DNA]</scope>
    <source>
        <strain evidence="2">PowCR01</strain>
    </source>
</reference>
<sequence>MEYKEKPDGPFFVSFYVTNFSASDESTLYRIKVTDFYNNYYESNDIHKSNLRQINFSSNYIEINEESAINDIVENSIKIEVFAKTNRTEGDGESVEGGTDCEGNFICIGSEDIRTFPFLHDQLIITKNVVVSYKYDEKKECSNGPSTEKRKNEKEEKKKKKRQDRNKSGTKKEADTQEDCIKRDINISFYITLNINSLVGSYCGRAAYNIMNVQVDGVFNIPASLDDKLQKKSSLSFQLKFLDFCLNDGILVEDEDNDTYKITWRKNNMYKYRNMKETEYIYNFLFGQSFNVNAYILCISESKKQKENASPNVLDFLCARFEVNIADVIANRVVSAKYKLHTLNDTKKETKSGYENGVREDELAYSGAYVLLTVQFYKPFLQRPPVDTLKLDYFKNENIIKSGEKEDTKEEESISCMFNRLILDGIEFVNGEIGNLKNEDQLKIYRKSKNYFSFLNSLKEHPTYIHLYNNIKNVMIRIAYEIVNKKVYKNFNLHHGVTCNGDDKEKDAGEKEKNEGKKEKNEGEDEKEEGQDEKDISEENINCIYAYLFNHVYESSNIIVNNYFEKEEELSSNAIDDIKKKNNINNMENYLYNIILENEYLLKEKKNELFFEALLVLLFKKVNKLYCNKKKENMHILENQNDNHVINIIENYTEYEEKYNGNSTNEDNYVYKKREKKNDINSHSDNLNTLINAICTKNNTGNNYNSYLFDYIKNFEHIILRDAKKTSQKEEPFRINHQQENLISILNDGHNKQLKGLFTDIIYKYAKILLVINNGWNSSNKKKVQQELYANYRHEGKNGNTTSDGNPVVVANSPQHAESYDNFEYHENFNSYEKYISGDKMESCVCCLSTYIELTNCENVESIFILSLVYLNMHKYDETLKIVGYLIEILKRREKKKKKKRADNIKEEDEMGMKNLHLYSTFNYNELHVSEEICVYIKALCYFFQHNYIYYYTNMCILLNTNENKLKQEIERNLSFFQEGQEKYKKGECTNKGSKKEETVLKGEKKKKNSSKKKIIDYKQGGKYAIDVEGEQTDETEADMREVENDKKGSAKGSIDIKASTSTSVCADGEGKPISFLNNDTMNYPEIHMDDIPLRDKFLMLFLIYCLKFNVLNIFMFIHENKKKFFTNASLNTSLYRQLVIRAFFSLQDYAKCVRLIEEVGEHLHNMDMLYVYAQSLYKLQDHMNSISQFNNYLNLCMYENVRAKIYLQLSKMYISLNQYENCKTFIKKSLQIKKTSYAYLLLSYYYLKKKKYLHAYKLLYKSNEVSFMNSKLWAYLCITFLNLNMKNEADKSLSNFVKMKRYDEETINNLIAAYQEHGYSLEEPHLSALCKAARKSRPVLNK</sequence>
<feature type="compositionally biased region" description="Basic and acidic residues" evidence="1">
    <location>
        <begin position="501"/>
        <end position="521"/>
    </location>
</feature>
<feature type="region of interest" description="Disordered" evidence="1">
    <location>
        <begin position="139"/>
        <end position="175"/>
    </location>
</feature>
<protein>
    <recommendedName>
        <fullName evidence="4">Tetratricopeptide repeat protein</fullName>
    </recommendedName>
</protein>
<evidence type="ECO:0008006" key="4">
    <source>
        <dbReference type="Google" id="ProtNLM"/>
    </source>
</evidence>
<feature type="compositionally biased region" description="Basic and acidic residues" evidence="1">
    <location>
        <begin position="165"/>
        <end position="175"/>
    </location>
</feature>
<evidence type="ECO:0000256" key="1">
    <source>
        <dbReference type="SAM" id="MobiDB-lite"/>
    </source>
</evidence>
<name>A0A1C3KP99_PLAOA</name>
<evidence type="ECO:0000313" key="2">
    <source>
        <dbReference type="EMBL" id="SBT75870.1"/>
    </source>
</evidence>
<proteinExistence type="predicted"/>
<feature type="compositionally biased region" description="Acidic residues" evidence="1">
    <location>
        <begin position="522"/>
        <end position="534"/>
    </location>
</feature>
<dbReference type="InterPro" id="IPR011990">
    <property type="entry name" value="TPR-like_helical_dom_sf"/>
</dbReference>
<gene>
    <name evidence="2" type="primary">PowCR01_050016200</name>
    <name evidence="2" type="ORF">POWCR01_050016200</name>
</gene>